<dbReference type="OrthoDB" id="43744at2759"/>
<name>A0A0D0E514_9AGAM</name>
<evidence type="ECO:0000256" key="6">
    <source>
        <dbReference type="ARBA" id="ARBA00022490"/>
    </source>
</evidence>
<dbReference type="InterPro" id="IPR045550">
    <property type="entry name" value="AARE_N"/>
</dbReference>
<dbReference type="GO" id="GO:0008242">
    <property type="term" value="F:omega peptidase activity"/>
    <property type="evidence" value="ECO:0007669"/>
    <property type="project" value="UniProtKB-EC"/>
</dbReference>
<comment type="subcellular location">
    <subcellularLocation>
        <location evidence="2">Cytoplasm</location>
    </subcellularLocation>
</comment>
<organism evidence="11 12">
    <name type="scientific">Paxillus rubicundulus Ve08.2h10</name>
    <dbReference type="NCBI Taxonomy" id="930991"/>
    <lineage>
        <taxon>Eukaryota</taxon>
        <taxon>Fungi</taxon>
        <taxon>Dikarya</taxon>
        <taxon>Basidiomycota</taxon>
        <taxon>Agaricomycotina</taxon>
        <taxon>Agaricomycetes</taxon>
        <taxon>Agaricomycetidae</taxon>
        <taxon>Boletales</taxon>
        <taxon>Paxilineae</taxon>
        <taxon>Paxillaceae</taxon>
        <taxon>Paxillus</taxon>
    </lineage>
</organism>
<keyword evidence="12" id="KW-1185">Reference proteome</keyword>
<evidence type="ECO:0000256" key="2">
    <source>
        <dbReference type="ARBA" id="ARBA00004496"/>
    </source>
</evidence>
<evidence type="ECO:0000259" key="9">
    <source>
        <dbReference type="Pfam" id="PF00326"/>
    </source>
</evidence>
<gene>
    <name evidence="11" type="ORF">PAXRUDRAFT_829938</name>
</gene>
<evidence type="ECO:0000313" key="11">
    <source>
        <dbReference type="EMBL" id="KIK92455.1"/>
    </source>
</evidence>
<feature type="domain" description="Peptidase S9 prolyl oligopeptidase catalytic" evidence="9">
    <location>
        <begin position="560"/>
        <end position="772"/>
    </location>
</feature>
<dbReference type="PANTHER" id="PTHR42776">
    <property type="entry name" value="SERINE PEPTIDASE S9 FAMILY MEMBER"/>
    <property type="match status" value="1"/>
</dbReference>
<evidence type="ECO:0000256" key="5">
    <source>
        <dbReference type="ARBA" id="ARBA00012917"/>
    </source>
</evidence>
<proteinExistence type="inferred from homology"/>
<dbReference type="InParanoid" id="A0A0D0E514"/>
<dbReference type="EMBL" id="KN825278">
    <property type="protein sequence ID" value="KIK92455.1"/>
    <property type="molecule type" value="Genomic_DNA"/>
</dbReference>
<reference evidence="11 12" key="1">
    <citation type="submission" date="2014-04" db="EMBL/GenBank/DDBJ databases">
        <authorList>
            <consortium name="DOE Joint Genome Institute"/>
            <person name="Kuo A."/>
            <person name="Kohler A."/>
            <person name="Jargeat P."/>
            <person name="Nagy L.G."/>
            <person name="Floudas D."/>
            <person name="Copeland A."/>
            <person name="Barry K.W."/>
            <person name="Cichocki N."/>
            <person name="Veneault-Fourrey C."/>
            <person name="LaButti K."/>
            <person name="Lindquist E.A."/>
            <person name="Lipzen A."/>
            <person name="Lundell T."/>
            <person name="Morin E."/>
            <person name="Murat C."/>
            <person name="Sun H."/>
            <person name="Tunlid A."/>
            <person name="Henrissat B."/>
            <person name="Grigoriev I.V."/>
            <person name="Hibbett D.S."/>
            <person name="Martin F."/>
            <person name="Nordberg H.P."/>
            <person name="Cantor M.N."/>
            <person name="Hua S.X."/>
        </authorList>
    </citation>
    <scope>NUCLEOTIDE SEQUENCE [LARGE SCALE GENOMIC DNA]</scope>
    <source>
        <strain evidence="11 12">Ve08.2h10</strain>
    </source>
</reference>
<dbReference type="InterPro" id="IPR001375">
    <property type="entry name" value="Peptidase_S9_cat"/>
</dbReference>
<dbReference type="Gene3D" id="3.40.50.1820">
    <property type="entry name" value="alpha/beta hydrolase"/>
    <property type="match status" value="1"/>
</dbReference>
<keyword evidence="7" id="KW-0378">Hydrolase</keyword>
<dbReference type="InterPro" id="IPR029058">
    <property type="entry name" value="AB_hydrolase_fold"/>
</dbReference>
<dbReference type="Pfam" id="PF00326">
    <property type="entry name" value="Peptidase_S9"/>
    <property type="match status" value="1"/>
</dbReference>
<keyword evidence="6" id="KW-0963">Cytoplasm</keyword>
<dbReference type="GO" id="GO:0006508">
    <property type="term" value="P:proteolysis"/>
    <property type="evidence" value="ECO:0007669"/>
    <property type="project" value="InterPro"/>
</dbReference>
<comment type="similarity">
    <text evidence="3">Belongs to the peptidase S9C family.</text>
</comment>
<protein>
    <recommendedName>
        <fullName evidence="5">acylaminoacyl-peptidase</fullName>
        <ecNumber evidence="5">3.4.19.1</ecNumber>
    </recommendedName>
    <alternativeName>
        <fullName evidence="8">Dipeptidyl-peptidase V</fullName>
    </alternativeName>
</protein>
<reference evidence="12" key="2">
    <citation type="submission" date="2015-01" db="EMBL/GenBank/DDBJ databases">
        <title>Evolutionary Origins and Diversification of the Mycorrhizal Mutualists.</title>
        <authorList>
            <consortium name="DOE Joint Genome Institute"/>
            <consortium name="Mycorrhizal Genomics Consortium"/>
            <person name="Kohler A."/>
            <person name="Kuo A."/>
            <person name="Nagy L.G."/>
            <person name="Floudas D."/>
            <person name="Copeland A."/>
            <person name="Barry K.W."/>
            <person name="Cichocki N."/>
            <person name="Veneault-Fourrey C."/>
            <person name="LaButti K."/>
            <person name="Lindquist E.A."/>
            <person name="Lipzen A."/>
            <person name="Lundell T."/>
            <person name="Morin E."/>
            <person name="Murat C."/>
            <person name="Riley R."/>
            <person name="Ohm R."/>
            <person name="Sun H."/>
            <person name="Tunlid A."/>
            <person name="Henrissat B."/>
            <person name="Grigoriev I.V."/>
            <person name="Hibbett D.S."/>
            <person name="Martin F."/>
        </authorList>
    </citation>
    <scope>NUCLEOTIDE SEQUENCE [LARGE SCALE GENOMIC DNA]</scope>
    <source>
        <strain evidence="12">Ve08.2h10</strain>
    </source>
</reference>
<evidence type="ECO:0000256" key="8">
    <source>
        <dbReference type="ARBA" id="ARBA00032829"/>
    </source>
</evidence>
<dbReference type="SUPFAM" id="SSF53474">
    <property type="entry name" value="alpha/beta-Hydrolases"/>
    <property type="match status" value="1"/>
</dbReference>
<evidence type="ECO:0000313" key="12">
    <source>
        <dbReference type="Proteomes" id="UP000054538"/>
    </source>
</evidence>
<dbReference type="GO" id="GO:0005737">
    <property type="term" value="C:cytoplasm"/>
    <property type="evidence" value="ECO:0007669"/>
    <property type="project" value="UniProtKB-SubCell"/>
</dbReference>
<feature type="domain" description="Acylamino-acid-releasing enzyme N-terminal" evidence="10">
    <location>
        <begin position="72"/>
        <end position="482"/>
    </location>
</feature>
<dbReference type="STRING" id="930991.A0A0D0E514"/>
<comment type="catalytic activity">
    <reaction evidence="1">
        <text>Cleavage of an N-acetyl or N-formyl amino acid from the N-terminus of a polypeptide.</text>
        <dbReference type="EC" id="3.4.19.1"/>
    </reaction>
</comment>
<evidence type="ECO:0000256" key="3">
    <source>
        <dbReference type="ARBA" id="ARBA00010040"/>
    </source>
</evidence>
<dbReference type="EC" id="3.4.19.1" evidence="5"/>
<dbReference type="HOGENOM" id="CLU_014230_1_0_1"/>
<comment type="subunit">
    <text evidence="4">Homotetramer.</text>
</comment>
<dbReference type="Pfam" id="PF19283">
    <property type="entry name" value="APEH_N"/>
    <property type="match status" value="1"/>
</dbReference>
<dbReference type="Proteomes" id="UP000054538">
    <property type="component" value="Unassembled WGS sequence"/>
</dbReference>
<evidence type="ECO:0000259" key="10">
    <source>
        <dbReference type="Pfam" id="PF19283"/>
    </source>
</evidence>
<accession>A0A0D0E514</accession>
<evidence type="ECO:0000256" key="7">
    <source>
        <dbReference type="ARBA" id="ARBA00022801"/>
    </source>
</evidence>
<dbReference type="PANTHER" id="PTHR42776:SF4">
    <property type="entry name" value="ACYLAMINO-ACID-RELEASING ENZYME"/>
    <property type="match status" value="1"/>
</dbReference>
<dbReference type="GO" id="GO:0004252">
    <property type="term" value="F:serine-type endopeptidase activity"/>
    <property type="evidence" value="ECO:0007669"/>
    <property type="project" value="TreeGrafter"/>
</dbReference>
<dbReference type="AlphaFoldDB" id="A0A0D0E514"/>
<sequence>MAGAFDGTLIPPPRRPSCTWLIDPLHALELSFQVVATLMSVLEYTGPSPFYKELAQVAIPISADFIQVSSTATAIRVAYVIGDLEHKASRLVTKTFTLSRPEVAEVGFEPILTSTAPQHASDIQAFAVSPSRKHQATLREIENANGKKRFVEIWADPQLVASLDVTQVHGQFYTDDVFKSLAFSPSETALVYTAEANSDTPKDLQDNPYPSCRFKSDFGESYSNKRHPTLFILRWGSPVDAPAIMRVPKWNVSLTALALPKALSDTVALGQAVFVTEERIFATGYETGKDGRFLGIKWCSNRPASIWDLNIPVAMAVAENPPGVSVVCTAAKIEAPGRSFRSPRVFFDPDKKAKQLFWLSHPVGDAASYCLHVRDLVGVTEDRVLIDSVSDPEEDQFPGLYTNFNLLANPFIYNVTPSVVLQTYWKSSATVISVQVETGDINHERMWFGGSPSEGWTVLATDGVSQMVCSKSSLTSPPKLVLLTLNRGGEWVRRILDRSILSPKMEEALGDLTLSVVPIPDRYPVDSIVLQSKKALSATGPRPYCVTIPHGGPYGVSTTSFAARVTALALEGYTISLPNYTGSVGFGNKSIEKLTGHVGTLDVSDCMATVEELVRLGISERGRQLVHGSSHGGFIAGHLIGQYPEVFKAAVMQNAVTSLGEFVASSDEPDSVFLEMGLPYSPGTCMTPEIYQVFYEASPIAHVDKVRTPVLLLVGEDDRRVPPSQGKNYFHALKGRGRRVDMLTFPGEGHAIQGVEAVRIGYEAGRDWFRMHARE</sequence>
<evidence type="ECO:0000256" key="4">
    <source>
        <dbReference type="ARBA" id="ARBA00011881"/>
    </source>
</evidence>
<evidence type="ECO:0000256" key="1">
    <source>
        <dbReference type="ARBA" id="ARBA00000721"/>
    </source>
</evidence>